<sequence length="1370" mass="146276">MADTNDTTTGCSANGNGKNGKGEHVHAPGLAGSMARTFIHSPLSPLFLVCCLAAGILGLAFTPRQEDPQISVPMVDIFIQYEGASAAQVTSLAIDPLERMMSEIPGVKHVYSASQRGQGMVTVEFDVGEKMEPSLVKLYDKLFSNLDKIPPGVSEPLVKPKGVDDVPVVALTLWSESLDDAALRLVALELVQRLKEVPNTSQSFIVGGRSEEMRVEIQPERLSGFGISIDQVAGAITSANEKKRVGYSEIDGTSFNVYSGTFLKHASDLEHIIVGTYNGSPVYLRDVAKVTEGAGEATNSVQYFTGPAWAESGAPSAASVPDGAPAVTIAIAKKPGSNGVTVADAVLDKVEQLKGRIIPGNVEIAVTRNYGETANDKVNELIVKLFVATGAVTLLIWLFLGIRAALVVLIVIPVVILITVFSAWILGYTIDRVSLFALIFSIGILVDDAIVVVENIYRRWLLKGEVDTPTTIDAVREVGNPTILATFTVIAALLPMGFVSGMMGPYMEPIPALGSVAMLFSLIAAFLFTPWLAYRIRPSLAKLHKAQEAEHRQSEALGRFYRRILTPFIESPAKGRMLRIGIWLVFALSCVLFYTTDVAVKMLPFDNKPEFNVVVNMPDGTALAETANVTQRFVDEILKIDEVTAVQSYAGTSSPFNFNGLVRHYYLRQQPWQADIQVQLLDKGDRARSSHQIAAETRKILTPIAERLGARIAVVEMPPGPPVLQTLVAEVYGPTEDIRVQVAKDLTRIFEEAPSVVDVDNYLDDPHERWLFEIDRQKALREGVSIKDINRQLGMALGGYKLGDAKLGHELEPRYIVLQAPLNVRSQIAALGELPIRTASGNFVPLSELGRFTAVPQDKTVYHKDLRPLEYVTGDVAGRLGAPIYGMFAVGDLLADYTPPDGGTLAAAWVGPPTDGFQSAFEWTGEWTVTYETFRDMGIAFAAAMVLIYMLVVWEFGNFRLPGIIMAPIPLTLIGIVPGHWLLGAEFTATSMIGFIALAGIIVRNSILLVDFSRQAVENDVPVTDAVVQACRTRTRPIMITALALVAGSSVIITDPIFQGMAISLMFGGMVSTLLTLVVIPLACVRTRQAIVQSVEYSSGNGFGDAAASAAAMPINAEEAAENARATANPATAEPQRRGLFSRIAESTPVQTAKMTLTMGFYALRAMPYFAWLAIKEAGKGLFARKEKPAAPFTPANPAPPAAAAAPAAATPAPQAPVTPAPQAAAQPYVAPPPQAAPAPAAPQAPAPAVPAPAAPQQSVSEPTVPPMQTPAEEPPMPTGPQGTGPATVPAAAETETVVADPAPAPAKSAAAKRPARRAVSKRTTARTASKAGTEAGAKAKKATTARTQKKPAPKTPDARATAREDEDVS</sequence>
<feature type="transmembrane region" description="Helical" evidence="2">
    <location>
        <begin position="577"/>
        <end position="595"/>
    </location>
</feature>
<dbReference type="Gene3D" id="3.30.70.1430">
    <property type="entry name" value="Multidrug efflux transporter AcrB pore domain"/>
    <property type="match status" value="2"/>
</dbReference>
<dbReference type="SUPFAM" id="SSF82693">
    <property type="entry name" value="Multidrug efflux transporter AcrB pore domain, PN1, PN2, PC1 and PC2 subdomains"/>
    <property type="match status" value="3"/>
</dbReference>
<feature type="transmembrane region" description="Helical" evidence="2">
    <location>
        <begin position="989"/>
        <end position="1010"/>
    </location>
</feature>
<feature type="transmembrane region" description="Helical" evidence="2">
    <location>
        <begin position="381"/>
        <end position="400"/>
    </location>
</feature>
<feature type="compositionally biased region" description="Polar residues" evidence="1">
    <location>
        <begin position="1"/>
        <end position="16"/>
    </location>
</feature>
<protein>
    <submittedName>
        <fullName evidence="3">Multidrug efflux pump subunit AcrB</fullName>
    </submittedName>
</protein>
<dbReference type="PANTHER" id="PTHR32063">
    <property type="match status" value="1"/>
</dbReference>
<dbReference type="SUPFAM" id="SSF82866">
    <property type="entry name" value="Multidrug efflux transporter AcrB transmembrane domain"/>
    <property type="match status" value="2"/>
</dbReference>
<keyword evidence="2" id="KW-0472">Membrane</keyword>
<feature type="compositionally biased region" description="Pro residues" evidence="1">
    <location>
        <begin position="1230"/>
        <end position="1254"/>
    </location>
</feature>
<feature type="transmembrane region" description="Helical" evidence="2">
    <location>
        <begin position="1038"/>
        <end position="1058"/>
    </location>
</feature>
<dbReference type="PANTHER" id="PTHR32063:SF16">
    <property type="entry name" value="CATION EFFLUX SYSTEM (ACRB_ACRD_ACRF FAMILY)"/>
    <property type="match status" value="1"/>
</dbReference>
<dbReference type="SUPFAM" id="SSF82714">
    <property type="entry name" value="Multidrug efflux transporter AcrB TolC docking domain, DN and DC subdomains"/>
    <property type="match status" value="2"/>
</dbReference>
<feature type="transmembrane region" description="Helical" evidence="2">
    <location>
        <begin position="1064"/>
        <end position="1085"/>
    </location>
</feature>
<feature type="compositionally biased region" description="Pro residues" evidence="1">
    <location>
        <begin position="1264"/>
        <end position="1279"/>
    </location>
</feature>
<dbReference type="Gene3D" id="1.20.1640.10">
    <property type="entry name" value="Multidrug efflux transporter AcrB transmembrane domain"/>
    <property type="match status" value="2"/>
</dbReference>
<feature type="region of interest" description="Disordered" evidence="1">
    <location>
        <begin position="1193"/>
        <end position="1370"/>
    </location>
</feature>
<dbReference type="InterPro" id="IPR001036">
    <property type="entry name" value="Acrflvin-R"/>
</dbReference>
<feature type="transmembrane region" description="Helical" evidence="2">
    <location>
        <begin position="510"/>
        <end position="534"/>
    </location>
</feature>
<evidence type="ECO:0000313" key="4">
    <source>
        <dbReference type="Proteomes" id="UP001209755"/>
    </source>
</evidence>
<dbReference type="Gene3D" id="3.30.70.1320">
    <property type="entry name" value="Multidrug efflux transporter AcrB pore domain like"/>
    <property type="match status" value="1"/>
</dbReference>
<evidence type="ECO:0000256" key="2">
    <source>
        <dbReference type="SAM" id="Phobius"/>
    </source>
</evidence>
<feature type="compositionally biased region" description="Low complexity" evidence="1">
    <location>
        <begin position="1202"/>
        <end position="1213"/>
    </location>
</feature>
<feature type="compositionally biased region" description="Low complexity" evidence="1">
    <location>
        <begin position="1280"/>
        <end position="1313"/>
    </location>
</feature>
<feature type="transmembrane region" description="Helical" evidence="2">
    <location>
        <begin position="964"/>
        <end position="983"/>
    </location>
</feature>
<evidence type="ECO:0000313" key="3">
    <source>
        <dbReference type="EMBL" id="MCW2306845.1"/>
    </source>
</evidence>
<dbReference type="RefSeq" id="WP_264600512.1">
    <property type="nucleotide sequence ID" value="NZ_JAOQNS010000003.1"/>
</dbReference>
<feature type="compositionally biased region" description="Basic residues" evidence="1">
    <location>
        <begin position="1314"/>
        <end position="1325"/>
    </location>
</feature>
<feature type="compositionally biased region" description="Low complexity" evidence="1">
    <location>
        <begin position="1328"/>
        <end position="1338"/>
    </location>
</feature>
<keyword evidence="2" id="KW-0812">Transmembrane</keyword>
<comment type="caution">
    <text evidence="3">The sequence shown here is derived from an EMBL/GenBank/DDBJ whole genome shotgun (WGS) entry which is preliminary data.</text>
</comment>
<gene>
    <name evidence="3" type="ORF">M2319_001167</name>
</gene>
<dbReference type="InterPro" id="IPR027463">
    <property type="entry name" value="AcrB_DN_DC_subdom"/>
</dbReference>
<feature type="compositionally biased region" description="Basic residues" evidence="1">
    <location>
        <begin position="1339"/>
        <end position="1353"/>
    </location>
</feature>
<feature type="transmembrane region" description="Helical" evidence="2">
    <location>
        <begin position="407"/>
        <end position="427"/>
    </location>
</feature>
<reference evidence="4" key="1">
    <citation type="submission" date="2023-07" db="EMBL/GenBank/DDBJ databases">
        <title>Genome sequencing of Purple Non-Sulfur Bacteria from various extreme environments.</title>
        <authorList>
            <person name="Mayer M."/>
        </authorList>
    </citation>
    <scope>NUCLEOTIDE SEQUENCE [LARGE SCALE GENOMIC DNA]</scope>
    <source>
        <strain evidence="4">DSM 17935</strain>
    </source>
</reference>
<feature type="transmembrane region" description="Helical" evidence="2">
    <location>
        <begin position="937"/>
        <end position="957"/>
    </location>
</feature>
<organism evidence="3 4">
    <name type="scientific">Rhodobium gokarnense</name>
    <dbReference type="NCBI Taxonomy" id="364296"/>
    <lineage>
        <taxon>Bacteria</taxon>
        <taxon>Pseudomonadati</taxon>
        <taxon>Pseudomonadota</taxon>
        <taxon>Alphaproteobacteria</taxon>
        <taxon>Hyphomicrobiales</taxon>
        <taxon>Rhodobiaceae</taxon>
        <taxon>Rhodobium</taxon>
    </lineage>
</organism>
<keyword evidence="2" id="KW-1133">Transmembrane helix</keyword>
<proteinExistence type="predicted"/>
<dbReference type="EMBL" id="JAOQNS010000003">
    <property type="protein sequence ID" value="MCW2306845.1"/>
    <property type="molecule type" value="Genomic_DNA"/>
</dbReference>
<accession>A0ABT3H8X5</accession>
<dbReference type="Gene3D" id="3.30.2090.10">
    <property type="entry name" value="Multidrug efflux transporter AcrB TolC docking domain, DN and DC subdomains"/>
    <property type="match status" value="2"/>
</dbReference>
<dbReference type="Proteomes" id="UP001209755">
    <property type="component" value="Unassembled WGS sequence"/>
</dbReference>
<dbReference type="Pfam" id="PF00873">
    <property type="entry name" value="ACR_tran"/>
    <property type="match status" value="1"/>
</dbReference>
<name>A0ABT3H8X5_9HYPH</name>
<feature type="transmembrane region" description="Helical" evidence="2">
    <location>
        <begin position="478"/>
        <end position="498"/>
    </location>
</feature>
<feature type="region of interest" description="Disordered" evidence="1">
    <location>
        <begin position="1"/>
        <end position="24"/>
    </location>
</feature>
<dbReference type="Gene3D" id="3.30.70.1440">
    <property type="entry name" value="Multidrug efflux transporter AcrB pore domain"/>
    <property type="match status" value="1"/>
</dbReference>
<evidence type="ECO:0000256" key="1">
    <source>
        <dbReference type="SAM" id="MobiDB-lite"/>
    </source>
</evidence>
<feature type="transmembrane region" description="Helical" evidence="2">
    <location>
        <begin position="433"/>
        <end position="457"/>
    </location>
</feature>
<feature type="transmembrane region" description="Helical" evidence="2">
    <location>
        <begin position="43"/>
        <end position="61"/>
    </location>
</feature>
<keyword evidence="4" id="KW-1185">Reference proteome</keyword>
<dbReference type="PRINTS" id="PR00702">
    <property type="entry name" value="ACRIFLAVINRP"/>
</dbReference>